<sequence length="113" mass="11490">MNTSSPASGLAALRDQLASCATACASAAQRAVDPHLQSRLAALSGQVDAMKTRVDDCIQANAQIASAMLQALTRQAGSAAVAMQGATGDDGFYQAMPALQRLCAAIQKELPAA</sequence>
<evidence type="ECO:0000313" key="1">
    <source>
        <dbReference type="EMBL" id="MBE1159858.1"/>
    </source>
</evidence>
<evidence type="ECO:0000313" key="2">
    <source>
        <dbReference type="Proteomes" id="UP000651010"/>
    </source>
</evidence>
<dbReference type="Proteomes" id="UP000651010">
    <property type="component" value="Unassembled WGS sequence"/>
</dbReference>
<accession>A0ABR9G736</accession>
<dbReference type="RefSeq" id="WP_192554711.1">
    <property type="nucleotide sequence ID" value="NZ_JACZZA010000002.1"/>
</dbReference>
<organism evidence="1 2">
    <name type="scientific">Dyella acidiphila</name>
    <dbReference type="NCBI Taxonomy" id="2775866"/>
    <lineage>
        <taxon>Bacteria</taxon>
        <taxon>Pseudomonadati</taxon>
        <taxon>Pseudomonadota</taxon>
        <taxon>Gammaproteobacteria</taxon>
        <taxon>Lysobacterales</taxon>
        <taxon>Rhodanobacteraceae</taxon>
        <taxon>Dyella</taxon>
    </lineage>
</organism>
<keyword evidence="2" id="KW-1185">Reference proteome</keyword>
<gene>
    <name evidence="1" type="ORF">IGX34_05635</name>
</gene>
<proteinExistence type="predicted"/>
<name>A0ABR9G736_9GAMM</name>
<comment type="caution">
    <text evidence="1">The sequence shown here is derived from an EMBL/GenBank/DDBJ whole genome shotgun (WGS) entry which is preliminary data.</text>
</comment>
<reference evidence="1 2" key="1">
    <citation type="submission" date="2020-09" db="EMBL/GenBank/DDBJ databases">
        <title>Dyella sp. 7MK23 isolated from forest soil.</title>
        <authorList>
            <person name="Fu J."/>
        </authorList>
    </citation>
    <scope>NUCLEOTIDE SEQUENCE [LARGE SCALE GENOMIC DNA]</scope>
    <source>
        <strain evidence="1 2">7MK23</strain>
    </source>
</reference>
<dbReference type="EMBL" id="JACZZA010000002">
    <property type="protein sequence ID" value="MBE1159858.1"/>
    <property type="molecule type" value="Genomic_DNA"/>
</dbReference>
<protein>
    <submittedName>
        <fullName evidence="1">Uncharacterized protein</fullName>
    </submittedName>
</protein>